<dbReference type="SUPFAM" id="SSF53335">
    <property type="entry name" value="S-adenosyl-L-methionine-dependent methyltransferases"/>
    <property type="match status" value="1"/>
</dbReference>
<feature type="domain" description="Methyltransferase type 11" evidence="1">
    <location>
        <begin position="25"/>
        <end position="119"/>
    </location>
</feature>
<keyword evidence="2" id="KW-0489">Methyltransferase</keyword>
<dbReference type="KEGG" id="bsol:FSW04_20645"/>
<reference evidence="2 3" key="1">
    <citation type="journal article" date="2018" name="J. Microbiol.">
        <title>Baekduia soli gen. nov., sp. nov., a novel bacterium isolated from the soil of Baekdu Mountain and proposal of a novel family name, Baekduiaceae fam. nov.</title>
        <authorList>
            <person name="An D.S."/>
            <person name="Siddiqi M.Z."/>
            <person name="Kim K.H."/>
            <person name="Yu H.S."/>
            <person name="Im W.T."/>
        </authorList>
    </citation>
    <scope>NUCLEOTIDE SEQUENCE [LARGE SCALE GENOMIC DNA]</scope>
    <source>
        <strain evidence="2 3">BR7-21</strain>
    </source>
</reference>
<sequence>MTTRPPGDDLTVLHDLVPVAGRRMVDVGCGPGDLVRRLAAEGADAVGLEISQEQLATALARDPEATGSYVVGLAEDLPFADASVDAVLFMKSLHHVPADAMDGALAEARRVLTADGAVLVVEPLTDGTMFELVRRIDDETEVRRLAQEALGRAGAAGLVSAAVREYETRPSFADFTALCDLITGVDPARAGDIAAARDELEQAFERLADRDAATGAYTLVAPMRAELLRPA</sequence>
<dbReference type="CDD" id="cd02440">
    <property type="entry name" value="AdoMet_MTases"/>
    <property type="match status" value="1"/>
</dbReference>
<protein>
    <submittedName>
        <fullName evidence="2">Class I SAM-dependent methyltransferase</fullName>
    </submittedName>
</protein>
<name>A0A5B8UAP2_9ACTN</name>
<accession>A0A5B8UAP2</accession>
<dbReference type="GO" id="GO:0008757">
    <property type="term" value="F:S-adenosylmethionine-dependent methyltransferase activity"/>
    <property type="evidence" value="ECO:0007669"/>
    <property type="project" value="InterPro"/>
</dbReference>
<proteinExistence type="predicted"/>
<dbReference type="PANTHER" id="PTHR43591:SF24">
    <property type="entry name" value="2-METHOXY-6-POLYPRENYL-1,4-BENZOQUINOL METHYLASE, MITOCHONDRIAL"/>
    <property type="match status" value="1"/>
</dbReference>
<dbReference type="OrthoDB" id="9808140at2"/>
<dbReference type="Pfam" id="PF08241">
    <property type="entry name" value="Methyltransf_11"/>
    <property type="match status" value="1"/>
</dbReference>
<dbReference type="PANTHER" id="PTHR43591">
    <property type="entry name" value="METHYLTRANSFERASE"/>
    <property type="match status" value="1"/>
</dbReference>
<dbReference type="RefSeq" id="WP_146922107.1">
    <property type="nucleotide sequence ID" value="NZ_CP042430.1"/>
</dbReference>
<dbReference type="EMBL" id="CP042430">
    <property type="protein sequence ID" value="QEC49742.1"/>
    <property type="molecule type" value="Genomic_DNA"/>
</dbReference>
<dbReference type="Proteomes" id="UP000321805">
    <property type="component" value="Chromosome"/>
</dbReference>
<dbReference type="InterPro" id="IPR029063">
    <property type="entry name" value="SAM-dependent_MTases_sf"/>
</dbReference>
<dbReference type="AlphaFoldDB" id="A0A5B8UAP2"/>
<evidence type="ECO:0000313" key="2">
    <source>
        <dbReference type="EMBL" id="QEC49742.1"/>
    </source>
</evidence>
<evidence type="ECO:0000259" key="1">
    <source>
        <dbReference type="Pfam" id="PF08241"/>
    </source>
</evidence>
<dbReference type="InterPro" id="IPR013216">
    <property type="entry name" value="Methyltransf_11"/>
</dbReference>
<dbReference type="GO" id="GO:0032259">
    <property type="term" value="P:methylation"/>
    <property type="evidence" value="ECO:0007669"/>
    <property type="project" value="UniProtKB-KW"/>
</dbReference>
<gene>
    <name evidence="2" type="ORF">FSW04_20645</name>
</gene>
<dbReference type="Gene3D" id="3.40.50.150">
    <property type="entry name" value="Vaccinia Virus protein VP39"/>
    <property type="match status" value="1"/>
</dbReference>
<keyword evidence="3" id="KW-1185">Reference proteome</keyword>
<organism evidence="2 3">
    <name type="scientific">Baekduia soli</name>
    <dbReference type="NCBI Taxonomy" id="496014"/>
    <lineage>
        <taxon>Bacteria</taxon>
        <taxon>Bacillati</taxon>
        <taxon>Actinomycetota</taxon>
        <taxon>Thermoleophilia</taxon>
        <taxon>Solirubrobacterales</taxon>
        <taxon>Baekduiaceae</taxon>
        <taxon>Baekduia</taxon>
    </lineage>
</organism>
<keyword evidence="2" id="KW-0808">Transferase</keyword>
<evidence type="ECO:0000313" key="3">
    <source>
        <dbReference type="Proteomes" id="UP000321805"/>
    </source>
</evidence>